<gene>
    <name evidence="1" type="ORF">RUM44_007024</name>
</gene>
<proteinExistence type="predicted"/>
<dbReference type="Gene3D" id="1.25.10.10">
    <property type="entry name" value="Leucine-rich Repeat Variant"/>
    <property type="match status" value="1"/>
</dbReference>
<dbReference type="PANTHER" id="PTHR15599:SF1">
    <property type="entry name" value="RADIAL SPOKE HEAD 14 HOMOLOG"/>
    <property type="match status" value="1"/>
</dbReference>
<keyword evidence="2" id="KW-1185">Reference proteome</keyword>
<dbReference type="PANTHER" id="PTHR15599">
    <property type="entry name" value="RTDR1"/>
    <property type="match status" value="1"/>
</dbReference>
<dbReference type="InterPro" id="IPR016024">
    <property type="entry name" value="ARM-type_fold"/>
</dbReference>
<sequence length="395" mass="44461">MSLGCPNRHSFLLRGFSCVKAFNPRLVTRLMDKEMLVHTTYRNLEPPFQDLASVSPVVFSPNVDETRTKVAFGRWALPKLKREIYHEDIFEVMRALNSIYDLVHDPEKAYEAIRIGLVDRLTGLMLHERDFVREKVCLIFNEIAGIEAGKRAIIRRYKILNNLALLLDDKVDSVKIKAQLVIETISQSPTAATGLNSADFLVLVLRLIGGTPKTENENVVALQLATLKMLLDRDVKVLALKHNVMNILLERLESKTEKIKILALECIALLCHVAEGRAAGAELDLGLVLCKKLFDPSMAVRIKVAGALAFATIQSDTRHKLCKPCTVDLLVEIMENFHSSEGQLMATKVLGNLSEDPEGKAMIKKMKKRIKAVFTNNDELIDRHKNMLLNMLKKK</sequence>
<comment type="caution">
    <text evidence="1">The sequence shown here is derived from an EMBL/GenBank/DDBJ whole genome shotgun (WGS) entry which is preliminary data.</text>
</comment>
<organism evidence="1 2">
    <name type="scientific">Polyplax serrata</name>
    <name type="common">Common mouse louse</name>
    <dbReference type="NCBI Taxonomy" id="468196"/>
    <lineage>
        <taxon>Eukaryota</taxon>
        <taxon>Metazoa</taxon>
        <taxon>Ecdysozoa</taxon>
        <taxon>Arthropoda</taxon>
        <taxon>Hexapoda</taxon>
        <taxon>Insecta</taxon>
        <taxon>Pterygota</taxon>
        <taxon>Neoptera</taxon>
        <taxon>Paraneoptera</taxon>
        <taxon>Psocodea</taxon>
        <taxon>Troctomorpha</taxon>
        <taxon>Phthiraptera</taxon>
        <taxon>Anoplura</taxon>
        <taxon>Polyplacidae</taxon>
        <taxon>Polyplax</taxon>
    </lineage>
</organism>
<protein>
    <recommendedName>
        <fullName evidence="3">Rhabdoid tumor deletion region protein 1</fullName>
    </recommendedName>
</protein>
<dbReference type="InterPro" id="IPR042856">
    <property type="entry name" value="RSP14"/>
</dbReference>
<dbReference type="Proteomes" id="UP001359485">
    <property type="component" value="Unassembled WGS sequence"/>
</dbReference>
<evidence type="ECO:0008006" key="3">
    <source>
        <dbReference type="Google" id="ProtNLM"/>
    </source>
</evidence>
<dbReference type="SUPFAM" id="SSF48371">
    <property type="entry name" value="ARM repeat"/>
    <property type="match status" value="1"/>
</dbReference>
<reference evidence="1 2" key="1">
    <citation type="submission" date="2023-09" db="EMBL/GenBank/DDBJ databases">
        <title>Genomes of two closely related lineages of the louse Polyplax serrata with different host specificities.</title>
        <authorList>
            <person name="Martinu J."/>
            <person name="Tarabai H."/>
            <person name="Stefka J."/>
            <person name="Hypsa V."/>
        </authorList>
    </citation>
    <scope>NUCLEOTIDE SEQUENCE [LARGE SCALE GENOMIC DNA]</scope>
    <source>
        <strain evidence="1">98ZLc_SE</strain>
    </source>
</reference>
<evidence type="ECO:0000313" key="2">
    <source>
        <dbReference type="Proteomes" id="UP001359485"/>
    </source>
</evidence>
<dbReference type="EMBL" id="JAWJWF010000005">
    <property type="protein sequence ID" value="KAK6631994.1"/>
    <property type="molecule type" value="Genomic_DNA"/>
</dbReference>
<evidence type="ECO:0000313" key="1">
    <source>
        <dbReference type="EMBL" id="KAK6631994.1"/>
    </source>
</evidence>
<accession>A0ABR1B015</accession>
<name>A0ABR1B015_POLSC</name>
<dbReference type="InterPro" id="IPR011989">
    <property type="entry name" value="ARM-like"/>
</dbReference>